<evidence type="ECO:0000259" key="3">
    <source>
        <dbReference type="Pfam" id="PF01103"/>
    </source>
</evidence>
<accession>A0A6H5HGI7</accession>
<dbReference type="EMBL" id="CADCXU010030881">
    <property type="protein sequence ID" value="CAB0017129.1"/>
    <property type="molecule type" value="Genomic_DNA"/>
</dbReference>
<feature type="non-terminal residue" evidence="4">
    <location>
        <position position="90"/>
    </location>
</feature>
<dbReference type="Pfam" id="PF01103">
    <property type="entry name" value="Omp85"/>
    <property type="match status" value="1"/>
</dbReference>
<dbReference type="GO" id="GO:0019867">
    <property type="term" value="C:outer membrane"/>
    <property type="evidence" value="ECO:0007669"/>
    <property type="project" value="InterPro"/>
</dbReference>
<reference evidence="4 5" key="1">
    <citation type="submission" date="2020-02" db="EMBL/GenBank/DDBJ databases">
        <authorList>
            <person name="Ferguson B K."/>
        </authorList>
    </citation>
    <scope>NUCLEOTIDE SEQUENCE [LARGE SCALE GENOMIC DNA]</scope>
</reference>
<feature type="domain" description="Bacterial surface antigen (D15)" evidence="3">
    <location>
        <begin position="3"/>
        <end position="89"/>
    </location>
</feature>
<organism evidence="4 5">
    <name type="scientific">Nesidiocoris tenuis</name>
    <dbReference type="NCBI Taxonomy" id="355587"/>
    <lineage>
        <taxon>Eukaryota</taxon>
        <taxon>Metazoa</taxon>
        <taxon>Ecdysozoa</taxon>
        <taxon>Arthropoda</taxon>
        <taxon>Hexapoda</taxon>
        <taxon>Insecta</taxon>
        <taxon>Pterygota</taxon>
        <taxon>Neoptera</taxon>
        <taxon>Paraneoptera</taxon>
        <taxon>Hemiptera</taxon>
        <taxon>Heteroptera</taxon>
        <taxon>Panheteroptera</taxon>
        <taxon>Cimicomorpha</taxon>
        <taxon>Miridae</taxon>
        <taxon>Dicyphina</taxon>
        <taxon>Nesidiocoris</taxon>
    </lineage>
</organism>
<comment type="subcellular location">
    <subcellularLocation>
        <location evidence="1">Membrane</location>
    </subcellularLocation>
</comment>
<gene>
    <name evidence="4" type="ORF">NTEN_LOCUS21194</name>
</gene>
<keyword evidence="2" id="KW-0472">Membrane</keyword>
<dbReference type="OrthoDB" id="1724197at2759"/>
<dbReference type="Proteomes" id="UP000479000">
    <property type="component" value="Unassembled WGS sequence"/>
</dbReference>
<name>A0A6H5HGI7_9HEMI</name>
<dbReference type="Gene3D" id="2.40.160.50">
    <property type="entry name" value="membrane protein fhac: a member of the omp85/tpsb transporter family"/>
    <property type="match status" value="1"/>
</dbReference>
<evidence type="ECO:0000313" key="5">
    <source>
        <dbReference type="Proteomes" id="UP000479000"/>
    </source>
</evidence>
<evidence type="ECO:0000256" key="2">
    <source>
        <dbReference type="ARBA" id="ARBA00023136"/>
    </source>
</evidence>
<proteinExistence type="predicted"/>
<sequence length="90" mass="10376">MRHNLQYEVDWRQLYPSSKYAAFEVREDAGHKLKSALRHILTLDRRDNPIFPVSGTMLKTTVEYSGLGGNINFLKGDLAMQWNVPLIKDV</sequence>
<evidence type="ECO:0000256" key="1">
    <source>
        <dbReference type="ARBA" id="ARBA00004370"/>
    </source>
</evidence>
<dbReference type="AlphaFoldDB" id="A0A6H5HGI7"/>
<keyword evidence="5" id="KW-1185">Reference proteome</keyword>
<protein>
    <recommendedName>
        <fullName evidence="3">Bacterial surface antigen (D15) domain-containing protein</fullName>
    </recommendedName>
</protein>
<dbReference type="InterPro" id="IPR000184">
    <property type="entry name" value="Bac_surfAg_D15"/>
</dbReference>
<evidence type="ECO:0000313" key="4">
    <source>
        <dbReference type="EMBL" id="CAB0017129.1"/>
    </source>
</evidence>